<sequence>MYAIEFETSIDDGVVQIPATFKKLYSSKKAKVIIMVDDESQRIQVKKTDLIEELANNPKHLEDSVKFLSREQANER</sequence>
<name>A0A1H6FHQ9_9GAMM</name>
<gene>
    <name evidence="1" type="ORF">MBHS_04854</name>
</gene>
<keyword evidence="2" id="KW-1185">Reference proteome</keyword>
<organism evidence="1 2">
    <name type="scientific">Candidatus Venteria ishoeyi</name>
    <dbReference type="NCBI Taxonomy" id="1899563"/>
    <lineage>
        <taxon>Bacteria</taxon>
        <taxon>Pseudomonadati</taxon>
        <taxon>Pseudomonadota</taxon>
        <taxon>Gammaproteobacteria</taxon>
        <taxon>Thiotrichales</taxon>
        <taxon>Thiotrichaceae</taxon>
        <taxon>Venteria</taxon>
    </lineage>
</organism>
<dbReference type="AlphaFoldDB" id="A0A1H6FHQ9"/>
<dbReference type="OrthoDB" id="5616219at2"/>
<dbReference type="Proteomes" id="UP000236724">
    <property type="component" value="Unassembled WGS sequence"/>
</dbReference>
<accession>A0A1H6FHQ9</accession>
<reference evidence="1 2" key="1">
    <citation type="submission" date="2016-10" db="EMBL/GenBank/DDBJ databases">
        <authorList>
            <person name="de Groot N.N."/>
        </authorList>
    </citation>
    <scope>NUCLEOTIDE SEQUENCE [LARGE SCALE GENOMIC DNA]</scope>
    <source>
        <strain evidence="1">MBHS1</strain>
    </source>
</reference>
<evidence type="ECO:0000313" key="2">
    <source>
        <dbReference type="Proteomes" id="UP000236724"/>
    </source>
</evidence>
<dbReference type="EMBL" id="FMSV02000557">
    <property type="protein sequence ID" value="SEH08961.1"/>
    <property type="molecule type" value="Genomic_DNA"/>
</dbReference>
<evidence type="ECO:0000313" key="1">
    <source>
        <dbReference type="EMBL" id="SEH08961.1"/>
    </source>
</evidence>
<protein>
    <submittedName>
        <fullName evidence="1">Uncharacterized protein</fullName>
    </submittedName>
</protein>
<dbReference type="RefSeq" id="WP_103922460.1">
    <property type="nucleotide sequence ID" value="NZ_FMSV02000557.1"/>
</dbReference>
<proteinExistence type="predicted"/>